<dbReference type="GO" id="GO:0016020">
    <property type="term" value="C:membrane"/>
    <property type="evidence" value="ECO:0007669"/>
    <property type="project" value="UniProtKB-SubCell"/>
</dbReference>
<reference evidence="8 10" key="8">
    <citation type="journal article" date="2007" name="Science">
        <title>Sequence finishing and mapping of Drosophila melanogaster heterochromatin.</title>
        <authorList>
            <person name="Hoskins R.A."/>
            <person name="Carlson J.W."/>
            <person name="Kennedy C."/>
            <person name="Acevedo D."/>
            <person name="Evans-Holm M."/>
            <person name="Frise E."/>
            <person name="Wan K.H."/>
            <person name="Park S."/>
            <person name="Mendez-Lago M."/>
            <person name="Rossi F."/>
            <person name="Villasante A."/>
            <person name="Dimitri P."/>
            <person name="Karpen G.H."/>
            <person name="Celniker S.E."/>
        </authorList>
    </citation>
    <scope>NUCLEOTIDE SEQUENCE [LARGE SCALE GENOMIC DNA]</scope>
    <source>
        <strain evidence="10">Berkeley</strain>
    </source>
</reference>
<dbReference type="GO" id="GO:0016887">
    <property type="term" value="F:ATP hydrolysis activity"/>
    <property type="evidence" value="ECO:0007669"/>
    <property type="project" value="InterPro"/>
</dbReference>
<dbReference type="InterPro" id="IPR003439">
    <property type="entry name" value="ABC_transporter-like_ATP-bd"/>
</dbReference>
<evidence type="ECO:0000256" key="4">
    <source>
        <dbReference type="ARBA" id="ARBA00022692"/>
    </source>
</evidence>
<dbReference type="Pfam" id="PF00005">
    <property type="entry name" value="ABC_tran"/>
    <property type="match status" value="1"/>
</dbReference>
<dbReference type="PANTHER" id="PTHR48041:SF15">
    <property type="entry name" value="FI05267P"/>
    <property type="match status" value="1"/>
</dbReference>
<dbReference type="DNASU" id="33170"/>
<dbReference type="BioGRID-ORCS" id="33170">
    <property type="hits" value="0 hits in 1 CRISPR screen"/>
</dbReference>
<evidence type="ECO:0000256" key="5">
    <source>
        <dbReference type="ARBA" id="ARBA00022989"/>
    </source>
</evidence>
<reference evidence="8 10" key="2">
    <citation type="journal article" date="2002" name="Genome Biol.">
        <title>Finishing a whole-genome shotgun: release 3 of the Drosophila melanogaster euchromatic genome sequence.</title>
        <authorList>
            <person name="Celniker S.E."/>
            <person name="Wheeler D.A."/>
            <person name="Kronmiller B."/>
            <person name="Carlson J.W."/>
            <person name="Halpern A."/>
            <person name="Patel S."/>
            <person name="Adams M."/>
            <person name="Champe M."/>
            <person name="Dugan S.P."/>
            <person name="Frise E."/>
            <person name="Hodgson A."/>
            <person name="George R.A."/>
            <person name="Hoskins R.A."/>
            <person name="Laverty T."/>
            <person name="Muzny D.M."/>
            <person name="Nelson C.R."/>
            <person name="Pacleb J.M."/>
            <person name="Park S."/>
            <person name="Pfeiffer B.D."/>
            <person name="Richards S."/>
            <person name="Sodergren E.J."/>
            <person name="Svirskas R."/>
            <person name="Tabor P.E."/>
            <person name="Wan K."/>
            <person name="Stapleton M."/>
            <person name="Sutton G.G."/>
            <person name="Venter C."/>
            <person name="Weinstock G."/>
            <person name="Scherer S.E."/>
            <person name="Myers E.W."/>
            <person name="Gibbs R.A."/>
            <person name="Rubin G.M."/>
        </authorList>
    </citation>
    <scope>NUCLEOTIDE SEQUENCE [LARGE SCALE GENOMIC DNA]</scope>
    <source>
        <strain evidence="10">Berkeley</strain>
    </source>
</reference>
<reference evidence="8 10" key="3">
    <citation type="journal article" date="2002" name="Genome Biol.">
        <title>Annotation of the Drosophila melanogaster euchromatic genome: a systematic review.</title>
        <authorList>
            <person name="Misra S."/>
            <person name="Crosby M.A."/>
            <person name="Mungall C.J."/>
            <person name="Matthews B.B."/>
            <person name="Campbell K.S."/>
            <person name="Hradecky P."/>
            <person name="Huang Y."/>
            <person name="Kaminker J.S."/>
            <person name="Millburn G.H."/>
            <person name="Prochnik S.E."/>
            <person name="Smith C.D."/>
            <person name="Tupy J.L."/>
            <person name="Whitfied E.J."/>
            <person name="Bayraktaroglu L."/>
            <person name="Berman B.P."/>
            <person name="Bettencourt B.R."/>
            <person name="Celniker S.E."/>
            <person name="de Grey A.D."/>
            <person name="Drysdale R.A."/>
            <person name="Harris N.L."/>
            <person name="Richter J."/>
            <person name="Russo S."/>
            <person name="Schroeder A.J."/>
            <person name="Shu S.Q."/>
            <person name="Stapleton M."/>
            <person name="Yamada C."/>
            <person name="Ashburner M."/>
            <person name="Gelbart W.M."/>
            <person name="Rubin G.M."/>
            <person name="Lewis S.E."/>
        </authorList>
    </citation>
    <scope>GENOME REANNOTATION</scope>
    <source>
        <strain evidence="10">Berkeley</strain>
    </source>
</reference>
<reference evidence="8 10" key="10">
    <citation type="journal article" date="2015" name="G3 (Bethesda)">
        <title>Gene Model Annotations for Drosophila melanogaster: The Rule-Benders.</title>
        <authorList>
            <consortium name="FlyBase Consortium"/>
            <person name="Crosby M.A."/>
            <person name="Gramates L.S."/>
            <person name="Dos Santos G."/>
            <person name="Matthews B.B."/>
            <person name="St Pierre S.E."/>
            <person name="Zhou P."/>
            <person name="Schroeder A.J."/>
            <person name="Falls K."/>
            <person name="Emmert D.B."/>
            <person name="Russo S.M."/>
            <person name="Gelbart W.M."/>
            <person name="null"/>
        </authorList>
    </citation>
    <scope>NUCLEOTIDE SEQUENCE [LARGE SCALE GENOMIC DNA]</scope>
    <source>
        <strain evidence="10">Berkeley</strain>
    </source>
</reference>
<reference evidence="8 10" key="5">
    <citation type="journal article" date="2002" name="Genome Biol.">
        <title>Heterochromatic sequences in a Drosophila whole-genome shotgun assembly.</title>
        <authorList>
            <person name="Hoskins R.A."/>
            <person name="Smith C.D."/>
            <person name="Carlson J.W."/>
            <person name="Carvalho A.B."/>
            <person name="Halpern A."/>
            <person name="Kaminker J.S."/>
            <person name="Kennedy C."/>
            <person name="Mungall C.J."/>
            <person name="Sullivan B.A."/>
            <person name="Sutton G.G."/>
            <person name="Yasuhara J.C."/>
            <person name="Wakimoto B.T."/>
            <person name="Myers E.W."/>
            <person name="Celniker S.E."/>
            <person name="Rubin G.M."/>
            <person name="Karpen G.H."/>
        </authorList>
    </citation>
    <scope>NUCLEOTIDE SEQUENCE [LARGE SCALE GENOMIC DNA]</scope>
    <source>
        <strain evidence="10">Berkeley</strain>
    </source>
</reference>
<evidence type="ECO:0000259" key="7">
    <source>
        <dbReference type="Pfam" id="PF00005"/>
    </source>
</evidence>
<evidence type="ECO:0000256" key="6">
    <source>
        <dbReference type="ARBA" id="ARBA00023136"/>
    </source>
</evidence>
<evidence type="ECO:0000313" key="10">
    <source>
        <dbReference type="Proteomes" id="UP000000803"/>
    </source>
</evidence>
<evidence type="ECO:0000256" key="3">
    <source>
        <dbReference type="ARBA" id="ARBA00022448"/>
    </source>
</evidence>
<dbReference type="SUPFAM" id="SSF52540">
    <property type="entry name" value="P-loop containing nucleoside triphosphate hydrolases"/>
    <property type="match status" value="1"/>
</dbReference>
<dbReference type="AlphaFoldDB" id="M9PBY9"/>
<keyword evidence="4" id="KW-0812">Transmembrane</keyword>
<dbReference type="Gene3D" id="3.40.50.300">
    <property type="entry name" value="P-loop containing nucleotide triphosphate hydrolases"/>
    <property type="match status" value="1"/>
</dbReference>
<dbReference type="FlyBase" id="FBgn0031220">
    <property type="gene designation" value="CG4822"/>
</dbReference>
<keyword evidence="6" id="KW-0472">Membrane</keyword>
<dbReference type="GeneID" id="33170"/>
<dbReference type="GO" id="GO:0005524">
    <property type="term" value="F:ATP binding"/>
    <property type="evidence" value="ECO:0007669"/>
    <property type="project" value="InterPro"/>
</dbReference>
<dbReference type="AGR" id="FB:FBgn0031220"/>
<evidence type="ECO:0000313" key="9">
    <source>
        <dbReference type="FlyBase" id="FBgn0031220"/>
    </source>
</evidence>
<dbReference type="PANTHER" id="PTHR48041">
    <property type="entry name" value="ABC TRANSPORTER G FAMILY MEMBER 28"/>
    <property type="match status" value="1"/>
</dbReference>
<reference evidence="8 10" key="7">
    <citation type="journal article" date="2007" name="Science">
        <title>The Release 5.1 annotation of Drosophila melanogaster heterochromatin.</title>
        <authorList>
            <person name="Smith C.D."/>
            <person name="Shu S."/>
            <person name="Mungall C.J."/>
            <person name="Karpen G.H."/>
        </authorList>
    </citation>
    <scope>NUCLEOTIDE SEQUENCE [LARGE SCALE GENOMIC DNA]</scope>
    <source>
        <strain evidence="10">Berkeley</strain>
    </source>
</reference>
<keyword evidence="5" id="KW-1133">Transmembrane helix</keyword>
<reference evidence="8 10" key="9">
    <citation type="journal article" date="2015" name="G3 (Bethesda)">
        <title>Gene Model Annotations for Drosophila melanogaster: Impact of High-Throughput Data.</title>
        <authorList>
            <consortium name="FlyBase Consortium"/>
            <person name="Matthews B.B."/>
            <person name="Dos Santos G."/>
            <person name="Crosby M.A."/>
            <person name="Emmert D.B."/>
            <person name="St Pierre S.E."/>
            <person name="Gramates L.S."/>
            <person name="Zhou P."/>
            <person name="Schroeder A.J."/>
            <person name="Falls K."/>
            <person name="Strelets V."/>
            <person name="Russo S.M."/>
            <person name="Gelbart W.M."/>
            <person name="null"/>
        </authorList>
    </citation>
    <scope>NUCLEOTIDE SEQUENCE [LARGE SCALE GENOMIC DNA]</scope>
    <source>
        <strain evidence="10">Berkeley</strain>
    </source>
</reference>
<reference evidence="8 10" key="1">
    <citation type="journal article" date="2000" name="Science">
        <title>The genome sequence of Drosophila melanogaster.</title>
        <authorList>
            <person name="Adams M.D."/>
            <person name="Celniker S.E."/>
            <person name="Holt R.A."/>
            <person name="Evans C.A."/>
            <person name="Gocayne J.D."/>
            <person name="Amanatides P.G."/>
            <person name="Scherer S.E."/>
            <person name="Li P.W."/>
            <person name="Hoskins R.A."/>
            <person name="Galle R.F."/>
            <person name="George R.A."/>
            <person name="Lewis S.E."/>
            <person name="Richards S."/>
            <person name="Ashburner M."/>
            <person name="Henderson S.N."/>
            <person name="Sutton G.G."/>
            <person name="Wortman J.R."/>
            <person name="Yandell M.D."/>
            <person name="Zhang Q."/>
            <person name="Chen L.X."/>
            <person name="Brandon R.C."/>
            <person name="Rogers Y.H."/>
            <person name="Blazej R.G."/>
            <person name="Champe M."/>
            <person name="Pfeiffer B.D."/>
            <person name="Wan K.H."/>
            <person name="Doyle C."/>
            <person name="Baxter E.G."/>
            <person name="Helt G."/>
            <person name="Nelson C.R."/>
            <person name="Gabor G.L."/>
            <person name="Abril J.F."/>
            <person name="Agbayani A."/>
            <person name="An H.J."/>
            <person name="Andrews-Pfannkoch C."/>
            <person name="Baldwin D."/>
            <person name="Ballew R.M."/>
            <person name="Basu A."/>
            <person name="Baxendale J."/>
            <person name="Bayraktaroglu L."/>
            <person name="Beasley E.M."/>
            <person name="Beeson K.Y."/>
            <person name="Benos P.V."/>
            <person name="Berman B.P."/>
            <person name="Bhandari D."/>
            <person name="Bolshakov S."/>
            <person name="Borkova D."/>
            <person name="Botchan M.R."/>
            <person name="Bouck J."/>
            <person name="Brokstein P."/>
            <person name="Brottier P."/>
            <person name="Burtis K.C."/>
            <person name="Busam D.A."/>
            <person name="Butler H."/>
            <person name="Cadieu E."/>
            <person name="Center A."/>
            <person name="Chandra I."/>
            <person name="Cherry J.M."/>
            <person name="Cawley S."/>
            <person name="Dahlke C."/>
            <person name="Davenport L.B."/>
            <person name="Davies P."/>
            <person name="de Pablos B."/>
            <person name="Delcher A."/>
            <person name="Deng Z."/>
            <person name="Mays A.D."/>
            <person name="Dew I."/>
            <person name="Dietz S.M."/>
            <person name="Dodson K."/>
            <person name="Doup L.E."/>
            <person name="Downes M."/>
            <person name="Dugan-Rocha S."/>
            <person name="Dunkov B.C."/>
            <person name="Dunn P."/>
            <person name="Durbin K.J."/>
            <person name="Evangelista C.C."/>
            <person name="Ferraz C."/>
            <person name="Ferriera S."/>
            <person name="Fleischmann W."/>
            <person name="Fosler C."/>
            <person name="Gabrielian A.E."/>
            <person name="Garg N.S."/>
            <person name="Gelbart W.M."/>
            <person name="Glasser K."/>
            <person name="Glodek A."/>
            <person name="Gong F."/>
            <person name="Gorrell J.H."/>
            <person name="Gu Z."/>
            <person name="Guan P."/>
            <person name="Harris M."/>
            <person name="Harris N.L."/>
            <person name="Harvey D."/>
            <person name="Heiman T.J."/>
            <person name="Hernandez J.R."/>
            <person name="Houck J."/>
            <person name="Hostin D."/>
            <person name="Houston K.A."/>
            <person name="Howland T.J."/>
            <person name="Wei M.H."/>
            <person name="Ibegwam C."/>
            <person name="Jalali M."/>
            <person name="Kalush F."/>
            <person name="Karpen G.H."/>
            <person name="Ke Z."/>
            <person name="Kennison J.A."/>
            <person name="Ketchum K.A."/>
            <person name="Kimmel B.E."/>
            <person name="Kodira C.D."/>
            <person name="Kraft C."/>
            <person name="Kravitz S."/>
            <person name="Kulp D."/>
            <person name="Lai Z."/>
            <person name="Lasko P."/>
            <person name="Lei Y."/>
            <person name="Levitsky A.A."/>
            <person name="Li J."/>
            <person name="Li Z."/>
            <person name="Liang Y."/>
            <person name="Lin X."/>
            <person name="Liu X."/>
            <person name="Mattei B."/>
            <person name="McIntosh T.C."/>
            <person name="McLeod M.P."/>
            <person name="McPherson D."/>
            <person name="Merkulov G."/>
            <person name="Milshina N.V."/>
            <person name="Mobarry C."/>
            <person name="Morris J."/>
            <person name="Moshrefi A."/>
            <person name="Mount S.M."/>
            <person name="Moy M."/>
            <person name="Murphy B."/>
            <person name="Murphy L."/>
            <person name="Muzny D.M."/>
            <person name="Nelson D.L."/>
            <person name="Nelson D.R."/>
            <person name="Nelson K.A."/>
            <person name="Nixon K."/>
            <person name="Nusskern D.R."/>
            <person name="Pacleb J.M."/>
            <person name="Palazzolo M."/>
            <person name="Pittman G.S."/>
            <person name="Pan S."/>
            <person name="Pollard J."/>
            <person name="Puri V."/>
            <person name="Reese M.G."/>
            <person name="Reinert K."/>
            <person name="Remington K."/>
            <person name="Saunders R.D."/>
            <person name="Scheeler F."/>
            <person name="Shen H."/>
            <person name="Shue B.C."/>
            <person name="Siden-Kiamos I."/>
            <person name="Simpson M."/>
            <person name="Skupski M.P."/>
            <person name="Smith T."/>
            <person name="Spier E."/>
            <person name="Spradling A.C."/>
            <person name="Stapleton M."/>
            <person name="Strong R."/>
            <person name="Sun E."/>
            <person name="Svirskas R."/>
            <person name="Tector C."/>
            <person name="Turner R."/>
            <person name="Venter E."/>
            <person name="Wang A.H."/>
            <person name="Wang X."/>
            <person name="Wang Z.Y."/>
            <person name="Wassarman D.A."/>
            <person name="Weinstock G.M."/>
            <person name="Weissenbach J."/>
            <person name="Williams S.M."/>
            <person name="WoodageT"/>
            <person name="Worley K.C."/>
            <person name="Wu D."/>
            <person name="Yang S."/>
            <person name="Yao Q.A."/>
            <person name="Ye J."/>
            <person name="Yeh R.F."/>
            <person name="Zaveri J.S."/>
            <person name="Zhan M."/>
            <person name="Zhang G."/>
            <person name="Zhao Q."/>
            <person name="Zheng L."/>
            <person name="Zheng X.H."/>
            <person name="Zhong F.N."/>
            <person name="Zhong W."/>
            <person name="Zhou X."/>
            <person name="Zhu S."/>
            <person name="Zhu X."/>
            <person name="Smith H.O."/>
            <person name="Gibbs R.A."/>
            <person name="Myers E.W."/>
            <person name="Rubin G.M."/>
            <person name="Venter J.C."/>
        </authorList>
    </citation>
    <scope>NUCLEOTIDE SEQUENCE [LARGE SCALE GENOMIC DNA]</scope>
    <source>
        <strain evidence="10">Berkeley</strain>
    </source>
</reference>
<reference evidence="8 10" key="4">
    <citation type="journal article" date="2002" name="Genome Biol.">
        <title>The transposable elements of the Drosophila melanogaster euchromatin: a genomics perspective.</title>
        <authorList>
            <person name="Kaminker J.S."/>
            <person name="Bergman C.M."/>
            <person name="Kronmiller B."/>
            <person name="Carlson J."/>
            <person name="Svirskas R."/>
            <person name="Patel S."/>
            <person name="Frise E."/>
            <person name="Wheeler D.A."/>
            <person name="Lewis S.E."/>
            <person name="Rubin G.M."/>
            <person name="Ashburner M."/>
            <person name="Celniker S.E."/>
        </authorList>
    </citation>
    <scope>NUCLEOTIDE SEQUENCE [LARGE SCALE GENOMIC DNA]</scope>
    <source>
        <strain evidence="10">Berkeley</strain>
    </source>
</reference>
<dbReference type="RefSeq" id="NP_001259798.1">
    <property type="nucleotide sequence ID" value="NM_001272869.1"/>
</dbReference>
<keyword evidence="10" id="KW-1185">Reference proteome</keyword>
<evidence type="ECO:0000313" key="8">
    <source>
        <dbReference type="EMBL" id="AGB92335.1"/>
    </source>
</evidence>
<evidence type="ECO:0000256" key="1">
    <source>
        <dbReference type="ARBA" id="ARBA00004141"/>
    </source>
</evidence>
<reference evidence="8 10" key="11">
    <citation type="journal article" date="2015" name="Genome Res.">
        <title>The Release 6 reference sequence of the Drosophila melanogaster genome.</title>
        <authorList>
            <person name="Hoskins R.A."/>
            <person name="Carlson J.W."/>
            <person name="Wan K.H."/>
            <person name="Park S."/>
            <person name="Mendez I."/>
            <person name="Galle S.E."/>
            <person name="Booth B.W."/>
            <person name="Pfeiffer B.D."/>
            <person name="George R.A."/>
            <person name="Svirskas R."/>
            <person name="Krzywinski M."/>
            <person name="Schein J."/>
            <person name="Accardo M.C."/>
            <person name="Damia E."/>
            <person name="Messina G."/>
            <person name="Mendez-Lago M."/>
            <person name="de Pablos B."/>
            <person name="Demakova O.V."/>
            <person name="Andreyeva E.N."/>
            <person name="Boldyreva L.V."/>
            <person name="Marra M."/>
            <person name="Carvalho A.B."/>
            <person name="Dimitri P."/>
            <person name="Villasante A."/>
            <person name="Zhimulev I.F."/>
            <person name="Rubin G.M."/>
            <person name="Karpen G.H."/>
            <person name="Celniker S.E."/>
        </authorList>
    </citation>
    <scope>NUCLEOTIDE SEQUENCE [LARGE SCALE GENOMIC DNA]</scope>
    <source>
        <strain evidence="10">Berkeley</strain>
    </source>
</reference>
<dbReference type="VEuPathDB" id="VectorBase:FBgn0031220"/>
<name>M9PBY9_DROME</name>
<dbReference type="Proteomes" id="UP000000803">
    <property type="component" value="Chromosome 2L"/>
</dbReference>
<dbReference type="Bgee" id="FBgn0031220">
    <property type="expression patterns" value="Expressed in fat body cell in open tracheal system trachea and 115 other cell types or tissues"/>
</dbReference>
<accession>M9PBY9</accession>
<keyword evidence="3" id="KW-0813">Transport</keyword>
<dbReference type="InterPro" id="IPR027417">
    <property type="entry name" value="P-loop_NTPase"/>
</dbReference>
<dbReference type="EMBL" id="AE014134">
    <property type="protein sequence ID" value="AGB92335.1"/>
    <property type="molecule type" value="Genomic_DNA"/>
</dbReference>
<organism evidence="8 10">
    <name type="scientific">Drosophila melanogaster</name>
    <name type="common">Fruit fly</name>
    <dbReference type="NCBI Taxonomy" id="7227"/>
    <lineage>
        <taxon>Eukaryota</taxon>
        <taxon>Metazoa</taxon>
        <taxon>Ecdysozoa</taxon>
        <taxon>Arthropoda</taxon>
        <taxon>Hexapoda</taxon>
        <taxon>Insecta</taxon>
        <taxon>Pterygota</taxon>
        <taxon>Neoptera</taxon>
        <taxon>Endopterygota</taxon>
        <taxon>Diptera</taxon>
        <taxon>Brachycera</taxon>
        <taxon>Muscomorpha</taxon>
        <taxon>Ephydroidea</taxon>
        <taxon>Drosophilidae</taxon>
        <taxon>Drosophila</taxon>
        <taxon>Sophophora</taxon>
    </lineage>
</organism>
<gene>
    <name evidence="8" type="primary">Dmel\CG4822</name>
    <name evidence="8" type="synonym">DmCG4822</name>
    <name evidence="8 9" type="ORF">CG4822</name>
    <name evidence="8" type="ORF">Dmel_CG4822</name>
</gene>
<protein>
    <submittedName>
        <fullName evidence="8">Uncharacterized protein, isoform I</fullName>
    </submittedName>
</protein>
<sequence>METASSVKGSTTSQISSLQYSSDINADSLEPDQSEDFQTVLGLKYLPSWPAVNLQFSELCYVVPDQTNASKTKTILRRVNGMFHSHELTAIIGPSGAGKTTLLNLLAGFGLMSWTHSLPY</sequence>
<comment type="subcellular location">
    <subcellularLocation>
        <location evidence="1">Membrane</location>
        <topology evidence="1">Multi-pass membrane protein</topology>
    </subcellularLocation>
</comment>
<dbReference type="ExpressionAtlas" id="M9PBY9">
    <property type="expression patterns" value="baseline and differential"/>
</dbReference>
<evidence type="ECO:0000256" key="2">
    <source>
        <dbReference type="ARBA" id="ARBA00005814"/>
    </source>
</evidence>
<feature type="domain" description="ABC transporter" evidence="7">
    <location>
        <begin position="76"/>
        <end position="109"/>
    </location>
</feature>
<dbReference type="OrthoDB" id="66620at2759"/>
<comment type="similarity">
    <text evidence="2">Belongs to the ABC transporter superfamily. ABCG family. Eye pigment precursor importer (TC 3.A.1.204) subfamily.</text>
</comment>
<dbReference type="InterPro" id="IPR050352">
    <property type="entry name" value="ABCG_transporters"/>
</dbReference>
<reference evidence="8 10" key="6">
    <citation type="journal article" date="2005" name="PLoS Comput. Biol.">
        <title>Combined evidence annotation of transposable elements in genome sequences.</title>
        <authorList>
            <person name="Quesneville H."/>
            <person name="Bergman C.M."/>
            <person name="Andrieu O."/>
            <person name="Autard D."/>
            <person name="Nouaud D."/>
            <person name="Ashburner M."/>
            <person name="Anxolabehere D."/>
        </authorList>
    </citation>
    <scope>NUCLEOTIDE SEQUENCE [LARGE SCALE GENOMIC DNA]</scope>
    <source>
        <strain evidence="10">Berkeley</strain>
    </source>
</reference>
<proteinExistence type="inferred from homology"/>